<name>A0A545UFA4_9GAMM</name>
<dbReference type="InterPro" id="IPR036249">
    <property type="entry name" value="Thioredoxin-like_sf"/>
</dbReference>
<dbReference type="Pfam" id="PF14595">
    <property type="entry name" value="Thioredoxin_9"/>
    <property type="match status" value="1"/>
</dbReference>
<keyword evidence="3" id="KW-1185">Reference proteome</keyword>
<dbReference type="SUPFAM" id="SSF52833">
    <property type="entry name" value="Thioredoxin-like"/>
    <property type="match status" value="1"/>
</dbReference>
<dbReference type="AlphaFoldDB" id="A0A545UFA4"/>
<sequence length="181" mass="20506">MMRTSIILLFTFTLIACNSQQSSSDASSDAETSKEQQNLAHATSEDDSKTRVGEISAQELITQYTKFSKSYQQYEVDADESRHFAKLKDMEVIVFFGLWCHDSQREVPRLIKLIEASGSPFKSIKLIALNTEKELPDEYQAQFTVTHTPTIFILQNNQILASVVEKPKLTIAKDILGQIFH</sequence>
<proteinExistence type="predicted"/>
<gene>
    <name evidence="2" type="ORF">FLL46_06370</name>
</gene>
<dbReference type="RefSeq" id="WP_142892658.1">
    <property type="nucleotide sequence ID" value="NZ_ML660162.1"/>
</dbReference>
<dbReference type="PROSITE" id="PS51257">
    <property type="entry name" value="PROKAR_LIPOPROTEIN"/>
    <property type="match status" value="1"/>
</dbReference>
<evidence type="ECO:0000256" key="1">
    <source>
        <dbReference type="SAM" id="MobiDB-lite"/>
    </source>
</evidence>
<dbReference type="Gene3D" id="3.40.30.10">
    <property type="entry name" value="Glutaredoxin"/>
    <property type="match status" value="1"/>
</dbReference>
<accession>A0A545UFA4</accession>
<dbReference type="Proteomes" id="UP000315439">
    <property type="component" value="Unassembled WGS sequence"/>
</dbReference>
<feature type="region of interest" description="Disordered" evidence="1">
    <location>
        <begin position="24"/>
        <end position="51"/>
    </location>
</feature>
<organism evidence="2 3">
    <name type="scientific">Aliikangiella coralliicola</name>
    <dbReference type="NCBI Taxonomy" id="2592383"/>
    <lineage>
        <taxon>Bacteria</taxon>
        <taxon>Pseudomonadati</taxon>
        <taxon>Pseudomonadota</taxon>
        <taxon>Gammaproteobacteria</taxon>
        <taxon>Oceanospirillales</taxon>
        <taxon>Pleioneaceae</taxon>
        <taxon>Aliikangiella</taxon>
    </lineage>
</organism>
<evidence type="ECO:0000313" key="3">
    <source>
        <dbReference type="Proteomes" id="UP000315439"/>
    </source>
</evidence>
<reference evidence="2 3" key="1">
    <citation type="submission" date="2019-07" db="EMBL/GenBank/DDBJ databases">
        <title>Draft genome for Aliikangiella sp. M105.</title>
        <authorList>
            <person name="Wang G."/>
        </authorList>
    </citation>
    <scope>NUCLEOTIDE SEQUENCE [LARGE SCALE GENOMIC DNA]</scope>
    <source>
        <strain evidence="2 3">M105</strain>
    </source>
</reference>
<dbReference type="EMBL" id="VIKS01000004">
    <property type="protein sequence ID" value="TQV88149.1"/>
    <property type="molecule type" value="Genomic_DNA"/>
</dbReference>
<dbReference type="OrthoDB" id="6398367at2"/>
<protein>
    <submittedName>
        <fullName evidence="2">Thioredoxin family protein</fullName>
    </submittedName>
</protein>
<comment type="caution">
    <text evidence="2">The sequence shown here is derived from an EMBL/GenBank/DDBJ whole genome shotgun (WGS) entry which is preliminary data.</text>
</comment>
<evidence type="ECO:0000313" key="2">
    <source>
        <dbReference type="EMBL" id="TQV88149.1"/>
    </source>
</evidence>